<feature type="compositionally biased region" description="Polar residues" evidence="1">
    <location>
        <begin position="20"/>
        <end position="29"/>
    </location>
</feature>
<evidence type="ECO:0000256" key="1">
    <source>
        <dbReference type="SAM" id="MobiDB-lite"/>
    </source>
</evidence>
<dbReference type="Gramene" id="KOM34464">
    <property type="protein sequence ID" value="KOM34464"/>
    <property type="gene ID" value="LR48_Vigan02g061400"/>
</dbReference>
<dbReference type="AlphaFoldDB" id="A0A0L9TWD2"/>
<organism evidence="2 3">
    <name type="scientific">Phaseolus angularis</name>
    <name type="common">Azuki bean</name>
    <name type="synonym">Vigna angularis</name>
    <dbReference type="NCBI Taxonomy" id="3914"/>
    <lineage>
        <taxon>Eukaryota</taxon>
        <taxon>Viridiplantae</taxon>
        <taxon>Streptophyta</taxon>
        <taxon>Embryophyta</taxon>
        <taxon>Tracheophyta</taxon>
        <taxon>Spermatophyta</taxon>
        <taxon>Magnoliopsida</taxon>
        <taxon>eudicotyledons</taxon>
        <taxon>Gunneridae</taxon>
        <taxon>Pentapetalae</taxon>
        <taxon>rosids</taxon>
        <taxon>fabids</taxon>
        <taxon>Fabales</taxon>
        <taxon>Fabaceae</taxon>
        <taxon>Papilionoideae</taxon>
        <taxon>50 kb inversion clade</taxon>
        <taxon>NPAAA clade</taxon>
        <taxon>indigoferoid/millettioid clade</taxon>
        <taxon>Phaseoleae</taxon>
        <taxon>Vigna</taxon>
    </lineage>
</organism>
<reference evidence="3" key="1">
    <citation type="journal article" date="2015" name="Proc. Natl. Acad. Sci. U.S.A.">
        <title>Genome sequencing of adzuki bean (Vigna angularis) provides insight into high starch and low fat accumulation and domestication.</title>
        <authorList>
            <person name="Yang K."/>
            <person name="Tian Z."/>
            <person name="Chen C."/>
            <person name="Luo L."/>
            <person name="Zhao B."/>
            <person name="Wang Z."/>
            <person name="Yu L."/>
            <person name="Li Y."/>
            <person name="Sun Y."/>
            <person name="Li W."/>
            <person name="Chen Y."/>
            <person name="Li Y."/>
            <person name="Zhang Y."/>
            <person name="Ai D."/>
            <person name="Zhao J."/>
            <person name="Shang C."/>
            <person name="Ma Y."/>
            <person name="Wu B."/>
            <person name="Wang M."/>
            <person name="Gao L."/>
            <person name="Sun D."/>
            <person name="Zhang P."/>
            <person name="Guo F."/>
            <person name="Wang W."/>
            <person name="Li Y."/>
            <person name="Wang J."/>
            <person name="Varshney R.K."/>
            <person name="Wang J."/>
            <person name="Ling H.Q."/>
            <person name="Wan P."/>
        </authorList>
    </citation>
    <scope>NUCLEOTIDE SEQUENCE</scope>
    <source>
        <strain evidence="3">cv. Jingnong 6</strain>
    </source>
</reference>
<feature type="region of interest" description="Disordered" evidence="1">
    <location>
        <begin position="1"/>
        <end position="50"/>
    </location>
</feature>
<gene>
    <name evidence="2" type="ORF">LR48_Vigan02g061400</name>
</gene>
<protein>
    <submittedName>
        <fullName evidence="2">Uncharacterized protein</fullName>
    </submittedName>
</protein>
<name>A0A0L9TWD2_PHAAN</name>
<dbReference type="Proteomes" id="UP000053144">
    <property type="component" value="Chromosome 2"/>
</dbReference>
<accession>A0A0L9TWD2</accession>
<proteinExistence type="predicted"/>
<sequence length="269" mass="28785">MENTVRSRHSVWESQENRDMANTVQSRHSATPDHNIHSTDRGVTQERQTSNRTQTIRSCLLVALSNRSVLVRQLAQVGICLCHVIGRNSCSMDGQVSERAGERIHLKKERVHILKPSEVSRNIAGESAIRGVETDKLGQVSNLRQDAVGVSVVVANVELAKRGAILGRDLAGEKVAAEVEMTEEGHGGDGEGERTGHVVVVEIKDLEIGKAGEVGGEGGVEGVVGEVEMAEGGECREGGGDWAGKLVVGEGKVGEEMGVQERERTDIGS</sequence>
<evidence type="ECO:0000313" key="3">
    <source>
        <dbReference type="Proteomes" id="UP000053144"/>
    </source>
</evidence>
<feature type="compositionally biased region" description="Basic and acidic residues" evidence="1">
    <location>
        <begin position="30"/>
        <end position="44"/>
    </location>
</feature>
<dbReference type="EMBL" id="CM003372">
    <property type="protein sequence ID" value="KOM34464.1"/>
    <property type="molecule type" value="Genomic_DNA"/>
</dbReference>
<evidence type="ECO:0000313" key="2">
    <source>
        <dbReference type="EMBL" id="KOM34464.1"/>
    </source>
</evidence>